<reference evidence="2 3" key="2">
    <citation type="journal article" date="2017" name="Nature">
        <title>The Apostasia genome and the evolution of orchids.</title>
        <authorList>
            <person name="Zhang G.Q."/>
            <person name="Liu K.W."/>
            <person name="Li Z."/>
            <person name="Lohaus R."/>
            <person name="Hsiao Y.Y."/>
            <person name="Niu S.C."/>
            <person name="Wang J.Y."/>
            <person name="Lin Y.C."/>
            <person name="Xu Q."/>
            <person name="Chen L.J."/>
            <person name="Yoshida K."/>
            <person name="Fujiwara S."/>
            <person name="Wang Z.W."/>
            <person name="Zhang Y.Q."/>
            <person name="Mitsuda N."/>
            <person name="Wang M."/>
            <person name="Liu G.H."/>
            <person name="Pecoraro L."/>
            <person name="Huang H.X."/>
            <person name="Xiao X.J."/>
            <person name="Lin M."/>
            <person name="Wu X.Y."/>
            <person name="Wu W.L."/>
            <person name="Chen Y.Y."/>
            <person name="Chang S.B."/>
            <person name="Sakamoto S."/>
            <person name="Ohme-Takagi M."/>
            <person name="Yagi M."/>
            <person name="Zeng S.J."/>
            <person name="Shen C.Y."/>
            <person name="Yeh C.M."/>
            <person name="Luo Y.B."/>
            <person name="Tsai W.C."/>
            <person name="Van de Peer Y."/>
            <person name="Liu Z.J."/>
        </authorList>
    </citation>
    <scope>NUCLEOTIDE SEQUENCE [LARGE SCALE GENOMIC DNA]</scope>
    <source>
        <tissue evidence="2">The whole plant</tissue>
    </source>
</reference>
<proteinExistence type="predicted"/>
<evidence type="ECO:0000313" key="3">
    <source>
        <dbReference type="Proteomes" id="UP000233837"/>
    </source>
</evidence>
<dbReference type="EMBL" id="KZ501903">
    <property type="protein sequence ID" value="PKU86913.1"/>
    <property type="molecule type" value="Genomic_DNA"/>
</dbReference>
<accession>A0A2I0XG70</accession>
<organism evidence="2 3">
    <name type="scientific">Dendrobium catenatum</name>
    <dbReference type="NCBI Taxonomy" id="906689"/>
    <lineage>
        <taxon>Eukaryota</taxon>
        <taxon>Viridiplantae</taxon>
        <taxon>Streptophyta</taxon>
        <taxon>Embryophyta</taxon>
        <taxon>Tracheophyta</taxon>
        <taxon>Spermatophyta</taxon>
        <taxon>Magnoliopsida</taxon>
        <taxon>Liliopsida</taxon>
        <taxon>Asparagales</taxon>
        <taxon>Orchidaceae</taxon>
        <taxon>Epidendroideae</taxon>
        <taxon>Malaxideae</taxon>
        <taxon>Dendrobiinae</taxon>
        <taxon>Dendrobium</taxon>
    </lineage>
</organism>
<dbReference type="Proteomes" id="UP000233837">
    <property type="component" value="Unassembled WGS sequence"/>
</dbReference>
<dbReference type="AlphaFoldDB" id="A0A2I0XG70"/>
<name>A0A2I0XG70_9ASPA</name>
<evidence type="ECO:0000256" key="1">
    <source>
        <dbReference type="SAM" id="MobiDB-lite"/>
    </source>
</evidence>
<feature type="region of interest" description="Disordered" evidence="1">
    <location>
        <begin position="21"/>
        <end position="45"/>
    </location>
</feature>
<sequence length="74" mass="8287">MNHQTSILTAVYRRLKPSLLSDFSTGGQRRRNSAGKSPKINKPEPPISFLFFRSLSLRPSFPVASARLSRDRAA</sequence>
<evidence type="ECO:0000313" key="2">
    <source>
        <dbReference type="EMBL" id="PKU86913.1"/>
    </source>
</evidence>
<protein>
    <submittedName>
        <fullName evidence="2">Uncharacterized protein</fullName>
    </submittedName>
</protein>
<gene>
    <name evidence="2" type="ORF">MA16_Dca020659</name>
</gene>
<keyword evidence="3" id="KW-1185">Reference proteome</keyword>
<reference evidence="2 3" key="1">
    <citation type="journal article" date="2016" name="Sci. Rep.">
        <title>The Dendrobium catenatum Lindl. genome sequence provides insights into polysaccharide synthase, floral development and adaptive evolution.</title>
        <authorList>
            <person name="Zhang G.Q."/>
            <person name="Xu Q."/>
            <person name="Bian C."/>
            <person name="Tsai W.C."/>
            <person name="Yeh C.M."/>
            <person name="Liu K.W."/>
            <person name="Yoshida K."/>
            <person name="Zhang L.S."/>
            <person name="Chang S.B."/>
            <person name="Chen F."/>
            <person name="Shi Y."/>
            <person name="Su Y.Y."/>
            <person name="Zhang Y.Q."/>
            <person name="Chen L.J."/>
            <person name="Yin Y."/>
            <person name="Lin M."/>
            <person name="Huang H."/>
            <person name="Deng H."/>
            <person name="Wang Z.W."/>
            <person name="Zhu S.L."/>
            <person name="Zhao X."/>
            <person name="Deng C."/>
            <person name="Niu S.C."/>
            <person name="Huang J."/>
            <person name="Wang M."/>
            <person name="Liu G.H."/>
            <person name="Yang H.J."/>
            <person name="Xiao X.J."/>
            <person name="Hsiao Y.Y."/>
            <person name="Wu W.L."/>
            <person name="Chen Y.Y."/>
            <person name="Mitsuda N."/>
            <person name="Ohme-Takagi M."/>
            <person name="Luo Y.B."/>
            <person name="Van de Peer Y."/>
            <person name="Liu Z.J."/>
        </authorList>
    </citation>
    <scope>NUCLEOTIDE SEQUENCE [LARGE SCALE GENOMIC DNA]</scope>
    <source>
        <tissue evidence="2">The whole plant</tissue>
    </source>
</reference>